<dbReference type="InterPro" id="IPR021449">
    <property type="entry name" value="DUF3099"/>
</dbReference>
<evidence type="ECO:0000313" key="3">
    <source>
        <dbReference type="Proteomes" id="UP000524237"/>
    </source>
</evidence>
<keyword evidence="3" id="KW-1185">Reference proteome</keyword>
<organism evidence="2 3">
    <name type="scientific">Alpinimonas psychrophila</name>
    <dbReference type="NCBI Taxonomy" id="748908"/>
    <lineage>
        <taxon>Bacteria</taxon>
        <taxon>Bacillati</taxon>
        <taxon>Actinomycetota</taxon>
        <taxon>Actinomycetes</taxon>
        <taxon>Micrococcales</taxon>
        <taxon>Microbacteriaceae</taxon>
        <taxon>Alpinimonas</taxon>
    </lineage>
</organism>
<dbReference type="RefSeq" id="WP_182483857.1">
    <property type="nucleotide sequence ID" value="NZ_JACGWU010000001.1"/>
</dbReference>
<feature type="transmembrane region" description="Helical" evidence="1">
    <location>
        <begin position="23"/>
        <end position="43"/>
    </location>
</feature>
<keyword evidence="1" id="KW-1133">Transmembrane helix</keyword>
<keyword evidence="1" id="KW-0812">Transmembrane</keyword>
<evidence type="ECO:0000313" key="2">
    <source>
        <dbReference type="EMBL" id="MBA8828448.1"/>
    </source>
</evidence>
<dbReference type="AlphaFoldDB" id="A0A7W3JSH9"/>
<feature type="transmembrane region" description="Helical" evidence="1">
    <location>
        <begin position="49"/>
        <end position="70"/>
    </location>
</feature>
<proteinExistence type="predicted"/>
<evidence type="ECO:0000256" key="1">
    <source>
        <dbReference type="SAM" id="Phobius"/>
    </source>
</evidence>
<dbReference type="Pfam" id="PF11298">
    <property type="entry name" value="DUF3099"/>
    <property type="match status" value="1"/>
</dbReference>
<gene>
    <name evidence="2" type="ORF">FB555_000519</name>
</gene>
<name>A0A7W3JSH9_9MICO</name>
<protein>
    <recommendedName>
        <fullName evidence="4">DUF3099 domain-containing protein</fullName>
    </recommendedName>
</protein>
<dbReference type="Proteomes" id="UP000524237">
    <property type="component" value="Unassembled WGS sequence"/>
</dbReference>
<reference evidence="2 3" key="1">
    <citation type="submission" date="2020-07" db="EMBL/GenBank/DDBJ databases">
        <title>Sequencing the genomes of 1000 actinobacteria strains.</title>
        <authorList>
            <person name="Klenk H.-P."/>
        </authorList>
    </citation>
    <scope>NUCLEOTIDE SEQUENCE [LARGE SCALE GENOMIC DNA]</scope>
    <source>
        <strain evidence="2 3">DSM 23737</strain>
    </source>
</reference>
<accession>A0A7W3JSH9</accession>
<keyword evidence="1" id="KW-0472">Membrane</keyword>
<sequence length="100" mass="10748">MKKAQQSVTSLPASPDHERHVRMIKYSVAMGIRMVCIVLLLVVQGWWLIIFAAGAIVLPYFAVVVANVAAAPKHAEVVRPGSIVLANSFGAHNGGNDKRS</sequence>
<comment type="caution">
    <text evidence="2">The sequence shown here is derived from an EMBL/GenBank/DDBJ whole genome shotgun (WGS) entry which is preliminary data.</text>
</comment>
<dbReference type="EMBL" id="JACGWU010000001">
    <property type="protein sequence ID" value="MBA8828448.1"/>
    <property type="molecule type" value="Genomic_DNA"/>
</dbReference>
<evidence type="ECO:0008006" key="4">
    <source>
        <dbReference type="Google" id="ProtNLM"/>
    </source>
</evidence>